<proteinExistence type="predicted"/>
<evidence type="ECO:0000313" key="1">
    <source>
        <dbReference type="EMBL" id="PIR45073.1"/>
    </source>
</evidence>
<organism evidence="1 2">
    <name type="scientific">Candidatus Vogelbacteria bacterium CG10_big_fil_rev_8_21_14_0_10_51_16</name>
    <dbReference type="NCBI Taxonomy" id="1975045"/>
    <lineage>
        <taxon>Bacteria</taxon>
        <taxon>Candidatus Vogeliibacteriota</taxon>
    </lineage>
</organism>
<gene>
    <name evidence="1" type="ORF">COV10_00920</name>
</gene>
<name>A0A2H0REZ3_9BACT</name>
<dbReference type="EMBL" id="PCYI01000006">
    <property type="protein sequence ID" value="PIR45073.1"/>
    <property type="molecule type" value="Genomic_DNA"/>
</dbReference>
<evidence type="ECO:0000313" key="2">
    <source>
        <dbReference type="Proteomes" id="UP000228767"/>
    </source>
</evidence>
<protein>
    <submittedName>
        <fullName evidence="1">Uncharacterized protein</fullName>
    </submittedName>
</protein>
<accession>A0A2H0REZ3</accession>
<dbReference type="Proteomes" id="UP000228767">
    <property type="component" value="Unassembled WGS sequence"/>
</dbReference>
<reference evidence="1 2" key="1">
    <citation type="submission" date="2017-09" db="EMBL/GenBank/DDBJ databases">
        <title>Depth-based differentiation of microbial function through sediment-hosted aquifers and enrichment of novel symbionts in the deep terrestrial subsurface.</title>
        <authorList>
            <person name="Probst A.J."/>
            <person name="Ladd B."/>
            <person name="Jarett J.K."/>
            <person name="Geller-Mcgrath D.E."/>
            <person name="Sieber C.M."/>
            <person name="Emerson J.B."/>
            <person name="Anantharaman K."/>
            <person name="Thomas B.C."/>
            <person name="Malmstrom R."/>
            <person name="Stieglmeier M."/>
            <person name="Klingl A."/>
            <person name="Woyke T."/>
            <person name="Ryan C.M."/>
            <person name="Banfield J.F."/>
        </authorList>
    </citation>
    <scope>NUCLEOTIDE SEQUENCE [LARGE SCALE GENOMIC DNA]</scope>
    <source>
        <strain evidence="1">CG10_big_fil_rev_8_21_14_0_10_51_16</strain>
    </source>
</reference>
<comment type="caution">
    <text evidence="1">The sequence shown here is derived from an EMBL/GenBank/DDBJ whole genome shotgun (WGS) entry which is preliminary data.</text>
</comment>
<sequence length="79" mass="8918">MLYVYVLFEERCGNEVGDEDFDHAHESTIYAIYKNKDVGEMECSRLLAARASLPYRDGNCKPPFRLQPMAVVDGGEGTK</sequence>
<dbReference type="AlphaFoldDB" id="A0A2H0REZ3"/>